<evidence type="ECO:0000313" key="6">
    <source>
        <dbReference type="Proteomes" id="UP001068021"/>
    </source>
</evidence>
<proteinExistence type="predicted"/>
<keyword evidence="2" id="KW-0812">Transmembrane</keyword>
<evidence type="ECO:0000259" key="3">
    <source>
        <dbReference type="Pfam" id="PF02514"/>
    </source>
</evidence>
<evidence type="ECO:0000256" key="1">
    <source>
        <dbReference type="SAM" id="MobiDB-lite"/>
    </source>
</evidence>
<dbReference type="PANTHER" id="PTHR44119:SF4">
    <property type="entry name" value="AEROBIC COBALTOCHELATASE SUBUNIT COBN"/>
    <property type="match status" value="1"/>
</dbReference>
<sequence length="1588" mass="174058">MKILLLMAVLLFSFALCGTVSADNITGNQSLNTTNNSTLSSGIYSAYSTSQSTVSKLNISGTVRDAYDKSKKEYAGEYNDAVPVSNATVNLRNQSNKKIIKTVVTGNSGTYTFSNLTKGSYIVEILYKTYKSFNKSITLTTTPLTVNHTFVPDIAVISYSGTSSTDGQLNKMQTLQNLSCRVYTIESYSKDDSKWWMLKYTNFIMVDMYSYNFAIPADVIADSPANQNHRIAYVFGIYDANFISKYIGSWNFLGGTNKNNTYNTLENTYIGSYWQAEAVNDSSIVKENMQNMLGYIFYLMGETSVNPTKIEGRTPLLSNPTWGIYHPDYGIFGSSPTQKEINEWIKADPGYNSDKSGSLNWMTNELKTWQAKHNTNKEIYAAFEKWYNSSKSKIKGSFIIIASYNPGGALVDKMIKTYEAQGRAVFNLFQSALTPSISQLLNELTVGVNGTGPLSRGVVCVTSLYSWSMDYANMADGGAIDDFAEMNIEIIKAVNGISNYSYTSAYGPQAEWTYAVTIPEFEGVFGAVPVSYIDSNGNEIPVQEGIDKVVQLTNGWANLKEKANKDKKVAIVLYDYPPGKSNIGASYLDVFRSLHDLLVAMYDAGYNIGMKRSEIPSATKLYTIIASFGNKGTWAQGLLNEYVKDNYANLTANKQLVNLTQYMKWFNELPETLQDQLVAKWGSGIGKVMVYDNKYLVIPGIVCGNVFITVQPSRGWEELETAEDYHSATLPPHQQYVAFYKWLSEVFKADVMINFGTHGTLEWLPGRSIGVQADDWTFQLSTIPDIYPFITSDPGEGMVAKDRAFALVISHMTPATVSSELYGDYVTLQNYITAYKNAIKVNATDLVAQYQIKIKNVAVNKLGLTGPKKGESFETWVNSLDGYLDELQNTLITLGLHVLGQGLKGDNLIQETITIASSRTKIMDNIKKLLYPSLSVDYYTMTHNTSYNRYVTAIKSKLTYYITQLVNGVSLANLAAKNGISKQSDLYANLNFCVNTISELSKNTEIESIMTALSGGYVVPGLAGDPSYCDSLPTGTSMYSVDSTKMPSEAAWESAKNIVNKQIVEYYEEHKKFPDTIAIVMWGTELLRTEGVAIAQFLYYLGVEPVWDASGTVTGIKLMKLSELTITLSNGTVIHRPRIDVFATAVTSNVNWLKLMTGAVALVNATNESTKYNYVKKHYAQNPSLDRIFGLPGAVLEGTGISDYLPNTGKWEHSADVTKELAEIYLSRISNAWTVDKNGNIVVSSNRNTFEYLLKNTDIITQNIDSTWGLLDSSDYYDWLGGVTLASQYLGANPDTSIVDIRNKNDIITRSLSEEINLEIRSTLLNPKYVNALLNQGASGWLEYSARIENLAAFDLINKDTNGGKLVSDSTWNQLANTLLSSAFSVNADYKAFSFQSMAGWLITAYRKGLWNADSKTITDLVDTYIESTKYGVTCCHHTCANIDFSNFLMMSSSLSTAQLKQFADMMNKATGQVLNENSNGGNSQNSGKGQSNTGKGSGSVGSSGSGVGSVGAAAVTAATKSASSSSSASVASGSKNAYEVSTAASSGASGSSGVPVMAIIGVISILCLLGAGYFKSDILNLLKRSKN</sequence>
<feature type="compositionally biased region" description="Low complexity" evidence="1">
    <location>
        <begin position="1476"/>
        <end position="1495"/>
    </location>
</feature>
<feature type="transmembrane region" description="Helical" evidence="2">
    <location>
        <begin position="1555"/>
        <end position="1575"/>
    </location>
</feature>
<accession>A0A9E5DLQ0</accession>
<dbReference type="Pfam" id="PF13620">
    <property type="entry name" value="CarboxypepD_reg"/>
    <property type="match status" value="1"/>
</dbReference>
<keyword evidence="2" id="KW-1133">Transmembrane helix</keyword>
<dbReference type="SUPFAM" id="SSF49478">
    <property type="entry name" value="Cna protein B-type domain"/>
    <property type="match status" value="1"/>
</dbReference>
<evidence type="ECO:0000256" key="2">
    <source>
        <dbReference type="SAM" id="Phobius"/>
    </source>
</evidence>
<dbReference type="Proteomes" id="UP001068021">
    <property type="component" value="Unassembled WGS sequence"/>
</dbReference>
<evidence type="ECO:0000313" key="5">
    <source>
        <dbReference type="EMBL" id="MCZ3371086.1"/>
    </source>
</evidence>
<keyword evidence="2" id="KW-0472">Membrane</keyword>
<comment type="caution">
    <text evidence="5">The sequence shown here is derived from an EMBL/GenBank/DDBJ whole genome shotgun (WGS) entry which is preliminary data.</text>
</comment>
<keyword evidence="5" id="KW-0436">Ligase</keyword>
<dbReference type="InterPro" id="IPR003672">
    <property type="entry name" value="CobN/Mg_chltase"/>
</dbReference>
<organism evidence="5">
    <name type="scientific">Methanobacterium veterum</name>
    <dbReference type="NCBI Taxonomy" id="408577"/>
    <lineage>
        <taxon>Archaea</taxon>
        <taxon>Methanobacteriati</taxon>
        <taxon>Methanobacteriota</taxon>
        <taxon>Methanomada group</taxon>
        <taxon>Methanobacteria</taxon>
        <taxon>Methanobacteriales</taxon>
        <taxon>Methanobacteriaceae</taxon>
        <taxon>Methanobacterium</taxon>
    </lineage>
</organism>
<dbReference type="EMBL" id="JAPVER010000020">
    <property type="protein sequence ID" value="MCZ3365623.1"/>
    <property type="molecule type" value="Genomic_DNA"/>
</dbReference>
<dbReference type="Proteomes" id="UP001074446">
    <property type="component" value="Unassembled WGS sequence"/>
</dbReference>
<feature type="region of interest" description="Disordered" evidence="1">
    <location>
        <begin position="1474"/>
        <end position="1504"/>
    </location>
</feature>
<dbReference type="GO" id="GO:0051116">
    <property type="term" value="F:cobaltochelatase activity"/>
    <property type="evidence" value="ECO:0007669"/>
    <property type="project" value="UniProtKB-EC"/>
</dbReference>
<dbReference type="PANTHER" id="PTHR44119">
    <property type="entry name" value="MAGNESIUM-CHELATASE SUBUNIT CHLH, CHLOROPLASTIC"/>
    <property type="match status" value="1"/>
</dbReference>
<dbReference type="RefSeq" id="WP_048082279.1">
    <property type="nucleotide sequence ID" value="NZ_JAPVER010000020.1"/>
</dbReference>
<dbReference type="InterPro" id="IPR013783">
    <property type="entry name" value="Ig-like_fold"/>
</dbReference>
<dbReference type="EC" id="6.6.1.2" evidence="5"/>
<keyword evidence="6" id="KW-1185">Reference proteome</keyword>
<protein>
    <submittedName>
        <fullName evidence="5">Cobaltochelatase subunit CobN</fullName>
        <ecNumber evidence="5">6.6.1.2</ecNumber>
    </submittedName>
</protein>
<dbReference type="CDD" id="cd10150">
    <property type="entry name" value="CobN_like"/>
    <property type="match status" value="1"/>
</dbReference>
<evidence type="ECO:0000313" key="4">
    <source>
        <dbReference type="EMBL" id="MCZ3365623.1"/>
    </source>
</evidence>
<dbReference type="EMBL" id="JAPVES010000024">
    <property type="protein sequence ID" value="MCZ3371086.1"/>
    <property type="molecule type" value="Genomic_DNA"/>
</dbReference>
<feature type="domain" description="CobN/magnesium chelatase" evidence="3">
    <location>
        <begin position="286"/>
        <end position="1417"/>
    </location>
</feature>
<dbReference type="Gene3D" id="2.60.40.10">
    <property type="entry name" value="Immunoglobulins"/>
    <property type="match status" value="1"/>
</dbReference>
<dbReference type="Pfam" id="PF02514">
    <property type="entry name" value="CobN-Mg_chel"/>
    <property type="match status" value="1"/>
</dbReference>
<name>A0A9E5DLQ0_9EURY</name>
<gene>
    <name evidence="5" type="ORF">O3H35_00390</name>
    <name evidence="4" type="ORF">O3H54_06980</name>
</gene>
<reference evidence="5" key="1">
    <citation type="submission" date="2022-12" db="EMBL/GenBank/DDBJ databases">
        <title>Reclassification of two methanogenic archaea species isolated from the Kolyma lowland permafrost.</title>
        <authorList>
            <person name="Trubitsyn V.E."/>
            <person name="Rivkina E.M."/>
            <person name="Shcherbakova V.A."/>
        </authorList>
    </citation>
    <scope>NUCLEOTIDE SEQUENCE</scope>
    <source>
        <strain evidence="4">M2</strain>
        <strain evidence="5">MK4</strain>
    </source>
</reference>